<organism evidence="1 2">
    <name type="scientific">Dictyobacter kobayashii</name>
    <dbReference type="NCBI Taxonomy" id="2014872"/>
    <lineage>
        <taxon>Bacteria</taxon>
        <taxon>Bacillati</taxon>
        <taxon>Chloroflexota</taxon>
        <taxon>Ktedonobacteria</taxon>
        <taxon>Ktedonobacterales</taxon>
        <taxon>Dictyobacteraceae</taxon>
        <taxon>Dictyobacter</taxon>
    </lineage>
</organism>
<evidence type="ECO:0000313" key="1">
    <source>
        <dbReference type="EMBL" id="GCE19936.1"/>
    </source>
</evidence>
<name>A0A402ALC8_9CHLR</name>
<dbReference type="Proteomes" id="UP000287188">
    <property type="component" value="Unassembled WGS sequence"/>
</dbReference>
<gene>
    <name evidence="1" type="ORF">KDK_37360</name>
</gene>
<accession>A0A402ALC8</accession>
<comment type="caution">
    <text evidence="1">The sequence shown here is derived from an EMBL/GenBank/DDBJ whole genome shotgun (WGS) entry which is preliminary data.</text>
</comment>
<keyword evidence="2" id="KW-1185">Reference proteome</keyword>
<dbReference type="EMBL" id="BIFS01000001">
    <property type="protein sequence ID" value="GCE19936.1"/>
    <property type="molecule type" value="Genomic_DNA"/>
</dbReference>
<evidence type="ECO:0000313" key="2">
    <source>
        <dbReference type="Proteomes" id="UP000287188"/>
    </source>
</evidence>
<proteinExistence type="predicted"/>
<dbReference type="AlphaFoldDB" id="A0A402ALC8"/>
<sequence length="47" mass="5209">MLTPNFIDYTVEKGGKGSGTVISYLLQAANRERAYRMRVDEAVKVGC</sequence>
<reference evidence="2" key="1">
    <citation type="submission" date="2018-12" db="EMBL/GenBank/DDBJ databases">
        <title>Tengunoibacter tsumagoiensis gen. nov., sp. nov., Dictyobacter kobayashii sp. nov., D. alpinus sp. nov., and D. joshuensis sp. nov. and description of Dictyobacteraceae fam. nov. within the order Ktedonobacterales isolated from Tengu-no-mugimeshi.</title>
        <authorList>
            <person name="Wang C.M."/>
            <person name="Zheng Y."/>
            <person name="Sakai Y."/>
            <person name="Toyoda A."/>
            <person name="Minakuchi Y."/>
            <person name="Abe K."/>
            <person name="Yokota A."/>
            <person name="Yabe S."/>
        </authorList>
    </citation>
    <scope>NUCLEOTIDE SEQUENCE [LARGE SCALE GENOMIC DNA]</scope>
    <source>
        <strain evidence="2">Uno11</strain>
    </source>
</reference>
<protein>
    <submittedName>
        <fullName evidence="1">Uncharacterized protein</fullName>
    </submittedName>
</protein>